<gene>
    <name evidence="1" type="ORF">QVO10_08830</name>
</gene>
<evidence type="ECO:0008006" key="3">
    <source>
        <dbReference type="Google" id="ProtNLM"/>
    </source>
</evidence>
<keyword evidence="2" id="KW-1185">Reference proteome</keyword>
<accession>A0ABT7X600</accession>
<dbReference type="Proteomes" id="UP001167871">
    <property type="component" value="Unassembled WGS sequence"/>
</dbReference>
<evidence type="ECO:0000313" key="2">
    <source>
        <dbReference type="Proteomes" id="UP001167871"/>
    </source>
</evidence>
<organism evidence="1 2">
    <name type="scientific">Bacteroides gallinaceum</name>
    <dbReference type="NCBI Taxonomy" id="1462571"/>
    <lineage>
        <taxon>Bacteria</taxon>
        <taxon>Pseudomonadati</taxon>
        <taxon>Bacteroidota</taxon>
        <taxon>Bacteroidia</taxon>
        <taxon>Bacteroidales</taxon>
        <taxon>Bacteroidaceae</taxon>
        <taxon>Bacteroides</taxon>
    </lineage>
</organism>
<sequence>MRDHVYVNEKEPEDNSQPQQRLYNSILEDRLKEKQANGLGKDFCYMKETYKLSWQDMMQISRFNLTVKMYYD</sequence>
<proteinExistence type="predicted"/>
<comment type="caution">
    <text evidence="1">The sequence shown here is derived from an EMBL/GenBank/DDBJ whole genome shotgun (WGS) entry which is preliminary data.</text>
</comment>
<reference evidence="1" key="2">
    <citation type="submission" date="2024-05" db="EMBL/GenBank/DDBJ databases">
        <title>Identification and characterization of horizontal gene transfer across gut microbiota members of farm animals based on homology search.</title>
        <authorList>
            <person name="Schwarzerova J."/>
            <person name="Nykrynova M."/>
            <person name="Jureckova K."/>
            <person name="Cejkova D."/>
            <person name="Rychlik I."/>
        </authorList>
    </citation>
    <scope>NUCLEOTIDE SEQUENCE</scope>
    <source>
        <strain evidence="1">84_SSukc20</strain>
    </source>
</reference>
<dbReference type="EMBL" id="JAUEII010000017">
    <property type="protein sequence ID" value="MDN0049489.1"/>
    <property type="molecule type" value="Genomic_DNA"/>
</dbReference>
<protein>
    <recommendedName>
        <fullName evidence="3">Integrase</fullName>
    </recommendedName>
</protein>
<name>A0ABT7X600_9BACE</name>
<reference evidence="1" key="1">
    <citation type="submission" date="2023-06" db="EMBL/GenBank/DDBJ databases">
        <authorList>
            <person name="Zeman M."/>
            <person name="Kubasova T."/>
            <person name="Jahodarova E."/>
            <person name="Nykrynova M."/>
            <person name="Rychlik I."/>
        </authorList>
    </citation>
    <scope>NUCLEOTIDE SEQUENCE</scope>
    <source>
        <strain evidence="1">84_SSukc20</strain>
    </source>
</reference>
<dbReference type="RefSeq" id="WP_301639796.1">
    <property type="nucleotide sequence ID" value="NZ_JAUEII010000017.1"/>
</dbReference>
<evidence type="ECO:0000313" key="1">
    <source>
        <dbReference type="EMBL" id="MDN0049489.1"/>
    </source>
</evidence>